<reference evidence="4" key="2">
    <citation type="submission" date="2019-09" db="EMBL/GenBank/DDBJ databases">
        <title>Distinct polysaccharide growth profiles of human intestinal Prevotella copri isolates.</title>
        <authorList>
            <person name="Fehlner-Peach H."/>
            <person name="Magnabosco C."/>
            <person name="Raghavan V."/>
            <person name="Scher J.U."/>
            <person name="Tett A."/>
            <person name="Cox L.M."/>
            <person name="Gottsegen C."/>
            <person name="Watters A."/>
            <person name="Wiltshire- Gordon J.D."/>
            <person name="Segata N."/>
            <person name="Bonneau R."/>
            <person name="Littman D.R."/>
        </authorList>
    </citation>
    <scope>NUCLEOTIDE SEQUENCE [LARGE SCALE GENOMIC DNA]</scope>
    <source>
        <strain evidence="4">iAA108</strain>
    </source>
</reference>
<reference evidence="1" key="3">
    <citation type="submission" date="2022-12" db="EMBL/GenBank/DDBJ databases">
        <title>Distinct polysaccharide growth profiles of human intestinal Prevotella copri isolates.</title>
        <authorList>
            <person name="Fehlner-Peach H."/>
            <person name="Magnabosco C."/>
            <person name="Raghavan V."/>
            <person name="Scher J.U."/>
            <person name="Tett A."/>
            <person name="Cox L.M."/>
            <person name="Gottsegen C."/>
            <person name="Watters A."/>
            <person name="Wiltshire- Gordon J.D."/>
            <person name="Segata N."/>
            <person name="Bonneau R."/>
            <person name="Littman D.R."/>
        </authorList>
    </citation>
    <scope>NUCLEOTIDE SEQUENCE</scope>
    <source>
        <strain evidence="1">IAA108</strain>
    </source>
</reference>
<evidence type="ECO:0000313" key="4">
    <source>
        <dbReference type="Proteomes" id="UP000421408"/>
    </source>
</evidence>
<dbReference type="RefSeq" id="WP_117586809.1">
    <property type="nucleotide sequence ID" value="NZ_CATKVU010000006.1"/>
</dbReference>
<name>A0A3E5E3X8_9BACT</name>
<dbReference type="EMBL" id="VZCC01000040">
    <property type="protein sequence ID" value="MQN83644.1"/>
    <property type="molecule type" value="Genomic_DNA"/>
</dbReference>
<proteinExistence type="predicted"/>
<dbReference type="Proteomes" id="UP000283872">
    <property type="component" value="Unassembled WGS sequence"/>
</dbReference>
<reference evidence="2 3" key="1">
    <citation type="submission" date="2018-08" db="EMBL/GenBank/DDBJ databases">
        <title>A genome reference for cultivated species of the human gut microbiota.</title>
        <authorList>
            <person name="Zou Y."/>
            <person name="Xue W."/>
            <person name="Luo G."/>
        </authorList>
    </citation>
    <scope>NUCLEOTIDE SEQUENCE [LARGE SCALE GENOMIC DNA]</scope>
    <source>
        <strain evidence="2 3">AF24-12</strain>
    </source>
</reference>
<gene>
    <name evidence="2" type="ORF">DWY11_08825</name>
    <name evidence="1" type="ORF">F7D74_06565</name>
</gene>
<dbReference type="EMBL" id="QRVA01000019">
    <property type="protein sequence ID" value="RGS15230.1"/>
    <property type="molecule type" value="Genomic_DNA"/>
</dbReference>
<dbReference type="Proteomes" id="UP000421408">
    <property type="component" value="Unassembled WGS sequence"/>
</dbReference>
<organism evidence="1 4">
    <name type="scientific">Segatella copri</name>
    <dbReference type="NCBI Taxonomy" id="165179"/>
    <lineage>
        <taxon>Bacteria</taxon>
        <taxon>Pseudomonadati</taxon>
        <taxon>Bacteroidota</taxon>
        <taxon>Bacteroidia</taxon>
        <taxon>Bacteroidales</taxon>
        <taxon>Prevotellaceae</taxon>
        <taxon>Segatella</taxon>
    </lineage>
</organism>
<protein>
    <submittedName>
        <fullName evidence="1">Uncharacterized protein</fullName>
    </submittedName>
</protein>
<sequence length="92" mass="10614">METRFRENEYSGGIKEMRSTDYRDVAQEKKTNAIVTYRKKYLMLSKESVANIILQEGHLYGSALLKACQKNGNPSMCKEAQIIFSDDIICWL</sequence>
<dbReference type="AlphaFoldDB" id="A0A3E5E3X8"/>
<evidence type="ECO:0000313" key="3">
    <source>
        <dbReference type="Proteomes" id="UP000283872"/>
    </source>
</evidence>
<accession>A0A3E5E3X8</accession>
<evidence type="ECO:0000313" key="2">
    <source>
        <dbReference type="EMBL" id="RGS15230.1"/>
    </source>
</evidence>
<evidence type="ECO:0000313" key="1">
    <source>
        <dbReference type="EMBL" id="MQN83644.1"/>
    </source>
</evidence>
<comment type="caution">
    <text evidence="1">The sequence shown here is derived from an EMBL/GenBank/DDBJ whole genome shotgun (WGS) entry which is preliminary data.</text>
</comment>